<name>A0A7W5B7H2_9BURK</name>
<feature type="region of interest" description="Disordered" evidence="1">
    <location>
        <begin position="357"/>
        <end position="389"/>
    </location>
</feature>
<organism evidence="2 3">
    <name type="scientific">Pseudoduganella violacea</name>
    <dbReference type="NCBI Taxonomy" id="1715466"/>
    <lineage>
        <taxon>Bacteria</taxon>
        <taxon>Pseudomonadati</taxon>
        <taxon>Pseudomonadota</taxon>
        <taxon>Betaproteobacteria</taxon>
        <taxon>Burkholderiales</taxon>
        <taxon>Oxalobacteraceae</taxon>
        <taxon>Telluria group</taxon>
        <taxon>Pseudoduganella</taxon>
    </lineage>
</organism>
<dbReference type="RefSeq" id="WP_183439911.1">
    <property type="nucleotide sequence ID" value="NZ_JACHXD010000002.1"/>
</dbReference>
<evidence type="ECO:0000313" key="2">
    <source>
        <dbReference type="EMBL" id="MBB3117989.1"/>
    </source>
</evidence>
<evidence type="ECO:0000313" key="3">
    <source>
        <dbReference type="Proteomes" id="UP000541535"/>
    </source>
</evidence>
<dbReference type="Proteomes" id="UP000541535">
    <property type="component" value="Unassembled WGS sequence"/>
</dbReference>
<keyword evidence="3" id="KW-1185">Reference proteome</keyword>
<gene>
    <name evidence="2" type="ORF">FHS03_001015</name>
</gene>
<feature type="compositionally biased region" description="Low complexity" evidence="1">
    <location>
        <begin position="586"/>
        <end position="606"/>
    </location>
</feature>
<feature type="region of interest" description="Disordered" evidence="1">
    <location>
        <begin position="256"/>
        <end position="277"/>
    </location>
</feature>
<proteinExistence type="predicted"/>
<reference evidence="2 3" key="1">
    <citation type="submission" date="2020-08" db="EMBL/GenBank/DDBJ databases">
        <title>Genomic Encyclopedia of Type Strains, Phase III (KMG-III): the genomes of soil and plant-associated and newly described type strains.</title>
        <authorList>
            <person name="Whitman W."/>
        </authorList>
    </citation>
    <scope>NUCLEOTIDE SEQUENCE [LARGE SCALE GENOMIC DNA]</scope>
    <source>
        <strain evidence="2 3">CECT 8897</strain>
    </source>
</reference>
<feature type="compositionally biased region" description="Low complexity" evidence="1">
    <location>
        <begin position="529"/>
        <end position="550"/>
    </location>
</feature>
<feature type="compositionally biased region" description="Low complexity" evidence="1">
    <location>
        <begin position="332"/>
        <end position="345"/>
    </location>
</feature>
<evidence type="ECO:0000256" key="1">
    <source>
        <dbReference type="SAM" id="MobiDB-lite"/>
    </source>
</evidence>
<feature type="compositionally biased region" description="Low complexity" evidence="1">
    <location>
        <begin position="655"/>
        <end position="686"/>
    </location>
</feature>
<dbReference type="AlphaFoldDB" id="A0A7W5B7H2"/>
<feature type="region of interest" description="Disordered" evidence="1">
    <location>
        <begin position="529"/>
        <end position="622"/>
    </location>
</feature>
<feature type="region of interest" description="Disordered" evidence="1">
    <location>
        <begin position="655"/>
        <end position="696"/>
    </location>
</feature>
<feature type="region of interest" description="Disordered" evidence="1">
    <location>
        <begin position="714"/>
        <end position="767"/>
    </location>
</feature>
<dbReference type="EMBL" id="JACHXD010000002">
    <property type="protein sequence ID" value="MBB3117989.1"/>
    <property type="molecule type" value="Genomic_DNA"/>
</dbReference>
<sequence>MMVIWNSRDQQYACAAAPTVRQLTKHADRRHLLASTHKAAAKSGMLVFLAQAGASMLSVPSVAEPGAVYRAPDINPLQAASVPAPALATPAAASAELSPLGHYLSLVALSQKRLSELQQNAGASGALDLSALNDTAFALAQAYEGLQGMNAAQGNAPIALPLQLTQLGFAMQPSQLNEELETLHVDSPRLRAAFETDRAGTLEQLASAAQQLDQIGANLNPAAVAQNAPLDASRNVGAFGTPTATPGITAATAGVQAAAPPPFAQQAEASAPQNQDADQPINAAQLLAARAEQEAALQAEAQARAQGSAAAQSAQDARRNAEQRALQARIDATQQAGAQRQAQRLEAAQQDVARVNADRNAAQTAAAQQEAQGLDAARQEGARTSGNATAAQLSTAQLRAAQLEAERLETARLAANAANPAALTQEARQAAGRLAFTREVANVELQNRQLDETQQTRVAEAQATAVRQLTSTREEDAAATALADRLAAERRAAVRATIEEQLNLERVQRQALEQATQLQQAAAIGSAQQQQLREMQGQARQAQQRDQQQQSRRDAGTVLQRQQDTQAMLERLRAQSEADDEAAIRRASQTRQTQVQAQEQTVASTARNQGVPTTSPNRQAAVGGAADAQIIARNAANADAAAEAAARAQASLASAQPSSVAGPPAAPPTGTTGAAATASAAAQPTPNLQRSARDIASDPATAAAVAAYRLNESGASAGRQTAQAGPRPEPVAPVGPVRGSARASAVGEGNPNPTPASPGPGAGRRPR</sequence>
<protein>
    <submittedName>
        <fullName evidence="2">Uncharacterized protein</fullName>
    </submittedName>
</protein>
<feature type="compositionally biased region" description="Low complexity" evidence="1">
    <location>
        <begin position="361"/>
        <end position="372"/>
    </location>
</feature>
<feature type="region of interest" description="Disordered" evidence="1">
    <location>
        <begin position="307"/>
        <end position="345"/>
    </location>
</feature>
<feature type="compositionally biased region" description="Polar residues" evidence="1">
    <location>
        <begin position="607"/>
        <end position="618"/>
    </location>
</feature>
<accession>A0A7W5B7H2</accession>
<comment type="caution">
    <text evidence="2">The sequence shown here is derived from an EMBL/GenBank/DDBJ whole genome shotgun (WGS) entry which is preliminary data.</text>
</comment>
<feature type="compositionally biased region" description="Low complexity" evidence="1">
    <location>
        <begin position="256"/>
        <end position="273"/>
    </location>
</feature>